<dbReference type="GeneID" id="26970263"/>
<dbReference type="OrthoDB" id="272289at2759"/>
<dbReference type="Pfam" id="PF01239">
    <property type="entry name" value="PPTA"/>
    <property type="match status" value="1"/>
</dbReference>
<keyword evidence="7" id="KW-0677">Repeat</keyword>
<name>A0A0A2V2G2_PARBA</name>
<dbReference type="EMBL" id="KN293993">
    <property type="protein sequence ID" value="KGQ01991.1"/>
    <property type="molecule type" value="Genomic_DNA"/>
</dbReference>
<evidence type="ECO:0000256" key="11">
    <source>
        <dbReference type="ARBA" id="ARBA00042436"/>
    </source>
</evidence>
<protein>
    <recommendedName>
        <fullName evidence="9">Protein farnesyltransferase/geranylgeranyltransferase type-1 subunit alpha</fullName>
        <ecNumber evidence="4">2.5.1.58</ecNumber>
        <ecNumber evidence="3">2.5.1.59</ecNumber>
    </recommendedName>
    <alternativeName>
        <fullName evidence="12">CAAX farnesyltransferase subunit alpha</fullName>
    </alternativeName>
    <alternativeName>
        <fullName evidence="11">FTase-alpha</fullName>
    </alternativeName>
    <alternativeName>
        <fullName evidence="10">Ras proteins prenyltransferase subunit alpha</fullName>
    </alternativeName>
    <alternativeName>
        <fullName evidence="13">Type I protein geranyl-geranyltransferase subunit alpha</fullName>
    </alternativeName>
</protein>
<keyword evidence="16" id="KW-1185">Reference proteome</keyword>
<keyword evidence="5" id="KW-0637">Prenyltransferase</keyword>
<evidence type="ECO:0000256" key="10">
    <source>
        <dbReference type="ARBA" id="ARBA00041392"/>
    </source>
</evidence>
<evidence type="ECO:0000256" key="7">
    <source>
        <dbReference type="ARBA" id="ARBA00022737"/>
    </source>
</evidence>
<dbReference type="VEuPathDB" id="FungiDB:PAAG_11164"/>
<dbReference type="OMA" id="VMATNEM"/>
<dbReference type="KEGG" id="pbl:PAAG_11164"/>
<keyword evidence="8" id="KW-0460">Magnesium</keyword>
<evidence type="ECO:0000256" key="14">
    <source>
        <dbReference type="SAM" id="MobiDB-lite"/>
    </source>
</evidence>
<dbReference type="AlphaFoldDB" id="A0A0A2V2G2"/>
<evidence type="ECO:0000256" key="13">
    <source>
        <dbReference type="ARBA" id="ARBA00043219"/>
    </source>
</evidence>
<dbReference type="PANTHER" id="PTHR11129:SF1">
    <property type="entry name" value="PROTEIN FARNESYLTRANSFERASE_GERANYLGERANYLTRANSFERASE TYPE-1 SUBUNIT ALPHA"/>
    <property type="match status" value="1"/>
</dbReference>
<evidence type="ECO:0000256" key="12">
    <source>
        <dbReference type="ARBA" id="ARBA00043086"/>
    </source>
</evidence>
<dbReference type="EC" id="2.5.1.59" evidence="3"/>
<comment type="cofactor">
    <cofactor evidence="1">
        <name>Mg(2+)</name>
        <dbReference type="ChEBI" id="CHEBI:18420"/>
    </cofactor>
</comment>
<proteinExistence type="inferred from homology"/>
<sequence>MSKYSTPAWADVTPIPLDDGSNFYDNDHPQQQRQHQQQEGGDGVSGNGNGTYPLATISYPPNYVEATSYLRALMAANEMSDRAIELTEDVILINPAHYTVWLYRAKILFALEKDLNKEIEWVNKIALVNLKNYQIW</sequence>
<reference evidence="15 16" key="1">
    <citation type="journal article" date="2011" name="PLoS Genet.">
        <title>Comparative genomic analysis of human fungal pathogens causing paracoccidioidomycosis.</title>
        <authorList>
            <person name="Desjardins C.A."/>
            <person name="Champion M.D."/>
            <person name="Holder J.W."/>
            <person name="Muszewska A."/>
            <person name="Goldberg J."/>
            <person name="Bailao A.M."/>
            <person name="Brigido M.M."/>
            <person name="Ferreira M.E."/>
            <person name="Garcia A.M."/>
            <person name="Grynberg M."/>
            <person name="Gujja S."/>
            <person name="Heiman D.I."/>
            <person name="Henn M.R."/>
            <person name="Kodira C.D."/>
            <person name="Leon-Narvaez H."/>
            <person name="Longo L.V."/>
            <person name="Ma L.J."/>
            <person name="Malavazi I."/>
            <person name="Matsuo A.L."/>
            <person name="Morais F.V."/>
            <person name="Pereira M."/>
            <person name="Rodriguez-Brito S."/>
            <person name="Sakthikumar S."/>
            <person name="Salem-Izacc S.M."/>
            <person name="Sykes S.M."/>
            <person name="Teixeira M.M."/>
            <person name="Vallejo M.C."/>
            <person name="Walter M.E."/>
            <person name="Yandava C."/>
            <person name="Young S."/>
            <person name="Zeng Q."/>
            <person name="Zucker J."/>
            <person name="Felipe M.S."/>
            <person name="Goldman G.H."/>
            <person name="Haas B.J."/>
            <person name="McEwen J.G."/>
            <person name="Nino-Vega G."/>
            <person name="Puccia R."/>
            <person name="San-Blas G."/>
            <person name="Soares C.M."/>
            <person name="Birren B.W."/>
            <person name="Cuomo C.A."/>
        </authorList>
    </citation>
    <scope>NUCLEOTIDE SEQUENCE [LARGE SCALE GENOMIC DNA]</scope>
    <source>
        <strain evidence="16">ATCC MYA-826 / Pb01</strain>
    </source>
</reference>
<evidence type="ECO:0000256" key="8">
    <source>
        <dbReference type="ARBA" id="ARBA00022842"/>
    </source>
</evidence>
<dbReference type="Proteomes" id="UP000002059">
    <property type="component" value="Partially assembled WGS sequence"/>
</dbReference>
<feature type="compositionally biased region" description="Gly residues" evidence="14">
    <location>
        <begin position="40"/>
        <end position="49"/>
    </location>
</feature>
<dbReference type="GO" id="GO:0004660">
    <property type="term" value="F:protein farnesyltransferase activity"/>
    <property type="evidence" value="ECO:0007669"/>
    <property type="project" value="UniProtKB-EC"/>
</dbReference>
<comment type="similarity">
    <text evidence="2">Belongs to the protein prenyltransferase subunit alpha family.</text>
</comment>
<dbReference type="SUPFAM" id="SSF48439">
    <property type="entry name" value="Protein prenylyltransferase"/>
    <property type="match status" value="1"/>
</dbReference>
<feature type="region of interest" description="Disordered" evidence="14">
    <location>
        <begin position="13"/>
        <end position="51"/>
    </location>
</feature>
<evidence type="ECO:0000256" key="3">
    <source>
        <dbReference type="ARBA" id="ARBA00012700"/>
    </source>
</evidence>
<dbReference type="PROSITE" id="PS51147">
    <property type="entry name" value="PFTA"/>
    <property type="match status" value="2"/>
</dbReference>
<dbReference type="STRING" id="502779.A0A0A2V2G2"/>
<dbReference type="GO" id="GO:0005965">
    <property type="term" value="C:protein farnesyltransferase complex"/>
    <property type="evidence" value="ECO:0007669"/>
    <property type="project" value="TreeGrafter"/>
</dbReference>
<keyword evidence="6" id="KW-0808">Transferase</keyword>
<dbReference type="GO" id="GO:0005953">
    <property type="term" value="C:CAAX-protein geranylgeranyltransferase complex"/>
    <property type="evidence" value="ECO:0007669"/>
    <property type="project" value="TreeGrafter"/>
</dbReference>
<organism evidence="15 16">
    <name type="scientific">Paracoccidioides lutzii (strain ATCC MYA-826 / Pb01)</name>
    <name type="common">Paracoccidioides brasiliensis</name>
    <dbReference type="NCBI Taxonomy" id="502779"/>
    <lineage>
        <taxon>Eukaryota</taxon>
        <taxon>Fungi</taxon>
        <taxon>Dikarya</taxon>
        <taxon>Ascomycota</taxon>
        <taxon>Pezizomycotina</taxon>
        <taxon>Eurotiomycetes</taxon>
        <taxon>Eurotiomycetidae</taxon>
        <taxon>Onygenales</taxon>
        <taxon>Ajellomycetaceae</taxon>
        <taxon>Paracoccidioides</taxon>
    </lineage>
</organism>
<evidence type="ECO:0000256" key="2">
    <source>
        <dbReference type="ARBA" id="ARBA00006734"/>
    </source>
</evidence>
<evidence type="ECO:0000256" key="6">
    <source>
        <dbReference type="ARBA" id="ARBA00022679"/>
    </source>
</evidence>
<evidence type="ECO:0000256" key="1">
    <source>
        <dbReference type="ARBA" id="ARBA00001946"/>
    </source>
</evidence>
<dbReference type="Gene3D" id="1.25.40.120">
    <property type="entry name" value="Protein prenylyltransferase"/>
    <property type="match status" value="1"/>
</dbReference>
<gene>
    <name evidence="15" type="ORF">PAAG_11164</name>
</gene>
<evidence type="ECO:0000256" key="5">
    <source>
        <dbReference type="ARBA" id="ARBA00022602"/>
    </source>
</evidence>
<evidence type="ECO:0000313" key="15">
    <source>
        <dbReference type="EMBL" id="KGQ01991.1"/>
    </source>
</evidence>
<dbReference type="eggNOG" id="KOG0530">
    <property type="taxonomic scope" value="Eukaryota"/>
</dbReference>
<evidence type="ECO:0000313" key="16">
    <source>
        <dbReference type="Proteomes" id="UP000002059"/>
    </source>
</evidence>
<dbReference type="HOGENOM" id="CLU_155382_0_0_1"/>
<evidence type="ECO:0000256" key="4">
    <source>
        <dbReference type="ARBA" id="ARBA00012702"/>
    </source>
</evidence>
<dbReference type="GO" id="GO:0004662">
    <property type="term" value="F:CAAX-protein geranylgeranyltransferase activity"/>
    <property type="evidence" value="ECO:0007669"/>
    <property type="project" value="UniProtKB-EC"/>
</dbReference>
<dbReference type="EC" id="2.5.1.58" evidence="4"/>
<accession>A0A0A2V2G2</accession>
<dbReference type="InterPro" id="IPR002088">
    <property type="entry name" value="Prenyl_trans_a"/>
</dbReference>
<dbReference type="RefSeq" id="XP_015703467.1">
    <property type="nucleotide sequence ID" value="XM_015846860.1"/>
</dbReference>
<dbReference type="PANTHER" id="PTHR11129">
    <property type="entry name" value="PROTEIN FARNESYLTRANSFERASE ALPHA SUBUNIT/RAB GERANYLGERANYL TRANSFERASE ALPHA SUBUNIT"/>
    <property type="match status" value="1"/>
</dbReference>
<evidence type="ECO:0000256" key="9">
    <source>
        <dbReference type="ARBA" id="ARBA00040965"/>
    </source>
</evidence>